<reference evidence="8" key="1">
    <citation type="submission" date="2024-02" db="UniProtKB">
        <authorList>
            <consortium name="WormBaseParasite"/>
        </authorList>
    </citation>
    <scope>IDENTIFICATION</scope>
</reference>
<proteinExistence type="predicted"/>
<feature type="transmembrane region" description="Helical" evidence="5">
    <location>
        <begin position="182"/>
        <end position="203"/>
    </location>
</feature>
<dbReference type="SUPFAM" id="SSF81321">
    <property type="entry name" value="Family A G protein-coupled receptor-like"/>
    <property type="match status" value="1"/>
</dbReference>
<dbReference type="GO" id="GO:0016020">
    <property type="term" value="C:membrane"/>
    <property type="evidence" value="ECO:0007669"/>
    <property type="project" value="UniProtKB-SubCell"/>
</dbReference>
<comment type="subcellular location">
    <subcellularLocation>
        <location evidence="1">Membrane</location>
    </subcellularLocation>
</comment>
<name>A0AAF3FH29_9BILA</name>
<evidence type="ECO:0000256" key="1">
    <source>
        <dbReference type="ARBA" id="ARBA00004370"/>
    </source>
</evidence>
<dbReference type="InterPro" id="IPR000276">
    <property type="entry name" value="GPCR_Rhodpsn"/>
</dbReference>
<dbReference type="Pfam" id="PF10320">
    <property type="entry name" value="7TM_GPCR_Srsx"/>
    <property type="match status" value="1"/>
</dbReference>
<feature type="domain" description="G-protein coupled receptors family 1 profile" evidence="6">
    <location>
        <begin position="1"/>
        <end position="235"/>
    </location>
</feature>
<evidence type="ECO:0000259" key="6">
    <source>
        <dbReference type="PROSITE" id="PS50262"/>
    </source>
</evidence>
<organism evidence="7 8">
    <name type="scientific">Mesorhabditis belari</name>
    <dbReference type="NCBI Taxonomy" id="2138241"/>
    <lineage>
        <taxon>Eukaryota</taxon>
        <taxon>Metazoa</taxon>
        <taxon>Ecdysozoa</taxon>
        <taxon>Nematoda</taxon>
        <taxon>Chromadorea</taxon>
        <taxon>Rhabditida</taxon>
        <taxon>Rhabditina</taxon>
        <taxon>Rhabditomorpha</taxon>
        <taxon>Rhabditoidea</taxon>
        <taxon>Rhabditidae</taxon>
        <taxon>Mesorhabditinae</taxon>
        <taxon>Mesorhabditis</taxon>
    </lineage>
</organism>
<dbReference type="SMART" id="SM01381">
    <property type="entry name" value="7TM_GPCR_Srsx"/>
    <property type="match status" value="1"/>
</dbReference>
<dbReference type="Gene3D" id="1.20.1070.10">
    <property type="entry name" value="Rhodopsin 7-helix transmembrane proteins"/>
    <property type="match status" value="1"/>
</dbReference>
<evidence type="ECO:0000256" key="4">
    <source>
        <dbReference type="ARBA" id="ARBA00023136"/>
    </source>
</evidence>
<protein>
    <recommendedName>
        <fullName evidence="6">G-protein coupled receptors family 1 profile domain-containing protein</fullName>
    </recommendedName>
</protein>
<dbReference type="WBParaSite" id="MBELARI_LOCUS6396">
    <property type="protein sequence ID" value="MBELARI_LOCUS6396"/>
    <property type="gene ID" value="MBELARI_LOCUS6396"/>
</dbReference>
<keyword evidence="3 5" id="KW-1133">Transmembrane helix</keyword>
<dbReference type="CDD" id="cd00637">
    <property type="entry name" value="7tm_classA_rhodopsin-like"/>
    <property type="match status" value="1"/>
</dbReference>
<dbReference type="Proteomes" id="UP000887575">
    <property type="component" value="Unassembled WGS sequence"/>
</dbReference>
<dbReference type="GO" id="GO:0004930">
    <property type="term" value="F:G protein-coupled receptor activity"/>
    <property type="evidence" value="ECO:0007669"/>
    <property type="project" value="InterPro"/>
</dbReference>
<accession>A0AAF3FH29</accession>
<keyword evidence="7" id="KW-1185">Reference proteome</keyword>
<keyword evidence="2 5" id="KW-0812">Transmembrane</keyword>
<dbReference type="InterPro" id="IPR017452">
    <property type="entry name" value="GPCR_Rhodpsn_7TM"/>
</dbReference>
<dbReference type="PROSITE" id="PS50262">
    <property type="entry name" value="G_PROTEIN_RECEP_F1_2"/>
    <property type="match status" value="1"/>
</dbReference>
<evidence type="ECO:0000313" key="8">
    <source>
        <dbReference type="WBParaSite" id="MBELARI_LOCUS6396"/>
    </source>
</evidence>
<evidence type="ECO:0000256" key="2">
    <source>
        <dbReference type="ARBA" id="ARBA00022692"/>
    </source>
</evidence>
<dbReference type="PANTHER" id="PTHR23360">
    <property type="entry name" value="G-PROTEIN COUPLED RECEPTORS FAMILY 1 PROFILE DOMAIN-CONTAINING PROTEIN-RELATED"/>
    <property type="match status" value="1"/>
</dbReference>
<dbReference type="AlphaFoldDB" id="A0AAF3FH29"/>
<feature type="transmembrane region" description="Helical" evidence="5">
    <location>
        <begin position="78"/>
        <end position="99"/>
    </location>
</feature>
<feature type="transmembrane region" description="Helical" evidence="5">
    <location>
        <begin position="119"/>
        <end position="145"/>
    </location>
</feature>
<dbReference type="InterPro" id="IPR047130">
    <property type="entry name" value="7TM_GPCR_Srsx_nematod"/>
</dbReference>
<dbReference type="PANTHER" id="PTHR23360:SF67">
    <property type="entry name" value="G-PROTEIN COUPLED RECEPTORS FAMILY 1 PROFILE DOMAIN-CONTAINING PROTEIN"/>
    <property type="match status" value="1"/>
</dbReference>
<keyword evidence="4 5" id="KW-0472">Membrane</keyword>
<evidence type="ECO:0000313" key="7">
    <source>
        <dbReference type="Proteomes" id="UP000887575"/>
    </source>
</evidence>
<dbReference type="InterPro" id="IPR019424">
    <property type="entry name" value="7TM_GPCR_Srsx"/>
</dbReference>
<sequence length="296" mass="34014">MLWFCVFHNLCLISELSYVFLNNFTSQHGWILEDCLRVSIPHLFVSSVQTVLSVSISLDLLIALLWPFQHRFYSLKRYVSLFLLPAFIYALITICWAVIDKNKDKLSWCNGALALTGSSLIWWLYSNVSLNCVNVIVYGALYILIARNGTQADRIRRTYSDESRNRGGGKAKTTEKKVLRSLSVLLAVYLFSWFSYIIGITIVRDLPLSQKRSQLLQSYSVILALICYSQNYYVMFILSNTYRRAFMEQLYILICKDVPEKYWPMSVTASRRASQNWQKARSEALAATGGSLHSSQ</sequence>
<feature type="transmembrane region" description="Helical" evidence="5">
    <location>
        <begin position="43"/>
        <end position="66"/>
    </location>
</feature>
<evidence type="ECO:0000256" key="3">
    <source>
        <dbReference type="ARBA" id="ARBA00022989"/>
    </source>
</evidence>
<feature type="transmembrane region" description="Helical" evidence="5">
    <location>
        <begin position="215"/>
        <end position="238"/>
    </location>
</feature>
<evidence type="ECO:0000256" key="5">
    <source>
        <dbReference type="SAM" id="Phobius"/>
    </source>
</evidence>